<comment type="caution">
    <text evidence="6">The sequence shown here is derived from an EMBL/GenBank/DDBJ whole genome shotgun (WGS) entry which is preliminary data.</text>
</comment>
<dbReference type="GO" id="GO:0070008">
    <property type="term" value="F:serine-type exopeptidase activity"/>
    <property type="evidence" value="ECO:0007669"/>
    <property type="project" value="InterPro"/>
</dbReference>
<dbReference type="AlphaFoldDB" id="A0AAW2UK52"/>
<dbReference type="InterPro" id="IPR042269">
    <property type="entry name" value="Ser_carbopepase_S28_SKS"/>
</dbReference>
<protein>
    <submittedName>
        <fullName evidence="6">Lysosomal Pro-X carboxypeptidase</fullName>
    </submittedName>
</protein>
<keyword evidence="3" id="KW-0732">Signal</keyword>
<dbReference type="FunFam" id="1.20.120.980:FF:000006">
    <property type="entry name" value="Serine carboxypeptidase S28 family protein"/>
    <property type="match status" value="1"/>
</dbReference>
<keyword evidence="4" id="KW-0378">Hydrolase</keyword>
<dbReference type="InterPro" id="IPR029058">
    <property type="entry name" value="AB_hydrolase_fold"/>
</dbReference>
<dbReference type="GO" id="GO:0006508">
    <property type="term" value="P:proteolysis"/>
    <property type="evidence" value="ECO:0007669"/>
    <property type="project" value="UniProtKB-KW"/>
</dbReference>
<proteinExistence type="inferred from homology"/>
<evidence type="ECO:0000256" key="5">
    <source>
        <dbReference type="ARBA" id="ARBA00023180"/>
    </source>
</evidence>
<dbReference type="PANTHER" id="PTHR11010:SF96">
    <property type="entry name" value="LYSOSOMAL PRO-X CARBOXYPEPTIDASE-LIKE ISOFORM X1"/>
    <property type="match status" value="1"/>
</dbReference>
<keyword evidence="2" id="KW-0645">Protease</keyword>
<dbReference type="Gene3D" id="1.20.120.980">
    <property type="entry name" value="Serine carboxypeptidase S28, SKS domain"/>
    <property type="match status" value="1"/>
</dbReference>
<evidence type="ECO:0000256" key="2">
    <source>
        <dbReference type="ARBA" id="ARBA00022670"/>
    </source>
</evidence>
<dbReference type="GO" id="GO:0004180">
    <property type="term" value="F:carboxypeptidase activity"/>
    <property type="evidence" value="ECO:0007669"/>
    <property type="project" value="UniProtKB-KW"/>
</dbReference>
<dbReference type="SUPFAM" id="SSF53474">
    <property type="entry name" value="alpha/beta-Hydrolases"/>
    <property type="match status" value="1"/>
</dbReference>
<organism evidence="6">
    <name type="scientific">Sesamum radiatum</name>
    <name type="common">Black benniseed</name>
    <dbReference type="NCBI Taxonomy" id="300843"/>
    <lineage>
        <taxon>Eukaryota</taxon>
        <taxon>Viridiplantae</taxon>
        <taxon>Streptophyta</taxon>
        <taxon>Embryophyta</taxon>
        <taxon>Tracheophyta</taxon>
        <taxon>Spermatophyta</taxon>
        <taxon>Magnoliopsida</taxon>
        <taxon>eudicotyledons</taxon>
        <taxon>Gunneridae</taxon>
        <taxon>Pentapetalae</taxon>
        <taxon>asterids</taxon>
        <taxon>lamiids</taxon>
        <taxon>Lamiales</taxon>
        <taxon>Pedaliaceae</taxon>
        <taxon>Sesamum</taxon>
    </lineage>
</organism>
<dbReference type="GO" id="GO:0008239">
    <property type="term" value="F:dipeptidyl-peptidase activity"/>
    <property type="evidence" value="ECO:0007669"/>
    <property type="project" value="TreeGrafter"/>
</dbReference>
<gene>
    <name evidence="6" type="ORF">Sradi_1178900</name>
</gene>
<evidence type="ECO:0000256" key="3">
    <source>
        <dbReference type="ARBA" id="ARBA00022729"/>
    </source>
</evidence>
<reference evidence="6" key="2">
    <citation type="journal article" date="2024" name="Plant">
        <title>Genomic evolution and insights into agronomic trait innovations of Sesamum species.</title>
        <authorList>
            <person name="Miao H."/>
            <person name="Wang L."/>
            <person name="Qu L."/>
            <person name="Liu H."/>
            <person name="Sun Y."/>
            <person name="Le M."/>
            <person name="Wang Q."/>
            <person name="Wei S."/>
            <person name="Zheng Y."/>
            <person name="Lin W."/>
            <person name="Duan Y."/>
            <person name="Cao H."/>
            <person name="Xiong S."/>
            <person name="Wang X."/>
            <person name="Wei L."/>
            <person name="Li C."/>
            <person name="Ma Q."/>
            <person name="Ju M."/>
            <person name="Zhao R."/>
            <person name="Li G."/>
            <person name="Mu C."/>
            <person name="Tian Q."/>
            <person name="Mei H."/>
            <person name="Zhang T."/>
            <person name="Gao T."/>
            <person name="Zhang H."/>
        </authorList>
    </citation>
    <scope>NUCLEOTIDE SEQUENCE</scope>
    <source>
        <strain evidence="6">G02</strain>
    </source>
</reference>
<dbReference type="EMBL" id="JACGWJ010000005">
    <property type="protein sequence ID" value="KAL0417654.1"/>
    <property type="molecule type" value="Genomic_DNA"/>
</dbReference>
<evidence type="ECO:0000256" key="4">
    <source>
        <dbReference type="ARBA" id="ARBA00022801"/>
    </source>
</evidence>
<accession>A0AAW2UK52</accession>
<name>A0AAW2UK52_SESRA</name>
<dbReference type="PANTHER" id="PTHR11010">
    <property type="entry name" value="PROTEASE S28 PRO-X CARBOXYPEPTIDASE-RELATED"/>
    <property type="match status" value="1"/>
</dbReference>
<reference evidence="6" key="1">
    <citation type="submission" date="2020-06" db="EMBL/GenBank/DDBJ databases">
        <authorList>
            <person name="Li T."/>
            <person name="Hu X."/>
            <person name="Zhang T."/>
            <person name="Song X."/>
            <person name="Zhang H."/>
            <person name="Dai N."/>
            <person name="Sheng W."/>
            <person name="Hou X."/>
            <person name="Wei L."/>
        </authorList>
    </citation>
    <scope>NUCLEOTIDE SEQUENCE</scope>
    <source>
        <strain evidence="6">G02</strain>
        <tissue evidence="6">Leaf</tissue>
    </source>
</reference>
<evidence type="ECO:0000256" key="1">
    <source>
        <dbReference type="ARBA" id="ARBA00011079"/>
    </source>
</evidence>
<dbReference type="Pfam" id="PF05577">
    <property type="entry name" value="Peptidase_S28"/>
    <property type="match status" value="1"/>
</dbReference>
<keyword evidence="5" id="KW-0325">Glycoprotein</keyword>
<keyword evidence="6" id="KW-0121">Carboxypeptidase</keyword>
<dbReference type="Gene3D" id="3.40.50.1820">
    <property type="entry name" value="alpha/beta hydrolase"/>
    <property type="match status" value="1"/>
</dbReference>
<dbReference type="InterPro" id="IPR008758">
    <property type="entry name" value="Peptidase_S28"/>
</dbReference>
<comment type="similarity">
    <text evidence="1">Belongs to the peptidase S28 family.</text>
</comment>
<sequence length="508" mass="57029">MMLLPIRLFVLLFEVYPLLLLPLFLGSVSLSPHNIPRLSPHYKQSSISRDLNKISSASATSEDFKTYFYTQTLDHFNYGPQSYATFQQRYMVNFRNWGGANSSSPIFAYLGAEGPLDDDLGVIGFISDTAPLFRALAVYIEHRFYGKSVPFGSMQEAIRNKTLRGYFNSAQAIADYAEVLLHVKEKFSAQKSPIIVIGGSYGGMLASWLRLKYPHIALGALASSAPILYFDNITPQNGYYSIVTKDFKEASHTCYQTIRKSWAEIDKIASKPNGLSLLSHKFKTCSHLNTSFELKDYLDSVYSYAAQYNQPPIDSVRMLCHGIDGAPRGTDVLGRIFAGVVSSTGNLSCYDTNEYNYPDETNTGWPWQTCSDLVIPIGRGEDDTMFPAAPFNLSRFIKYCKGLYGVSPRPHWITTYYGGHDIKLVLHRFGSNIIFSNGLKDPYSSGGVLEDISKSIRAVTTVNGSHCLDILYSAKTDPEWLVEQRNVEIKIIKEWIKTYYADLHALNK</sequence>
<evidence type="ECO:0000313" key="6">
    <source>
        <dbReference type="EMBL" id="KAL0417654.1"/>
    </source>
</evidence>